<sequence length="207" mass="22006">MSIDTVFAFLAAALFLAFVPGPDNLFVMTQAALRGRRAGLTITLGLCTGLIVHTTAVALGVAVIFQQSELAFSLLKYAGAAYLAWLAWLAFRAKPTAADSRAGSVREGTRLYLRGILMNITNPKVSIFFLAFLPQFVDKHAGHVTLQMFALGGLFIVATLFAFSLMALFAASAGARFGQSAAAQKVMNKIAGVVFLGLALKLATTQR</sequence>
<evidence type="ECO:0000256" key="6">
    <source>
        <dbReference type="ARBA" id="ARBA00023136"/>
    </source>
</evidence>
<feature type="transmembrane region" description="Helical" evidence="7">
    <location>
        <begin position="71"/>
        <end position="91"/>
    </location>
</feature>
<keyword evidence="2" id="KW-1003">Cell membrane</keyword>
<comment type="subcellular location">
    <subcellularLocation>
        <location evidence="1">Cell membrane</location>
        <topology evidence="1">Multi-pass membrane protein</topology>
    </subcellularLocation>
</comment>
<dbReference type="AlphaFoldDB" id="A0AAC8QRI6"/>
<keyword evidence="4" id="KW-0813">Transport</keyword>
<evidence type="ECO:0000256" key="7">
    <source>
        <dbReference type="SAM" id="Phobius"/>
    </source>
</evidence>
<dbReference type="GO" id="GO:0015171">
    <property type="term" value="F:amino acid transmembrane transporter activity"/>
    <property type="evidence" value="ECO:0007669"/>
    <property type="project" value="TreeGrafter"/>
</dbReference>
<evidence type="ECO:0000256" key="1">
    <source>
        <dbReference type="ARBA" id="ARBA00004651"/>
    </source>
</evidence>
<accession>A0AAC8QRI6</accession>
<keyword evidence="3 7" id="KW-0812">Transmembrane</keyword>
<reference evidence="8 9" key="1">
    <citation type="submission" date="2015-06" db="EMBL/GenBank/DDBJ databases">
        <title>Rapid spread of a carbapenem resistance gene driven by multiple levels of genetic mobility.</title>
        <authorList>
            <person name="Sheppard A.E."/>
            <person name="Stoesser N."/>
            <person name="Wilson D."/>
            <person name="Sebra R."/>
            <person name="Kasarskis A."/>
            <person name="Anson L."/>
            <person name="Giess A."/>
            <person name="Pankhurst L."/>
            <person name="Vaughan A."/>
            <person name="Grim C.J."/>
            <person name="Cox H."/>
            <person name="Yeh A."/>
            <person name="Sifri C.D."/>
            <person name="Walker S."/>
            <person name="Peto T.E."/>
            <person name="Crook D.W."/>
            <person name="Mathers A.J."/>
        </authorList>
    </citation>
    <scope>NUCLEOTIDE SEQUENCE [LARGE SCALE GENOMIC DNA]</scope>
    <source>
        <strain evidence="8 9">CAV1151</strain>
    </source>
</reference>
<evidence type="ECO:0000256" key="5">
    <source>
        <dbReference type="ARBA" id="ARBA00022989"/>
    </source>
</evidence>
<feature type="transmembrane region" description="Helical" evidence="7">
    <location>
        <begin position="39"/>
        <end position="65"/>
    </location>
</feature>
<keyword evidence="4" id="KW-0029">Amino-acid transport</keyword>
<evidence type="ECO:0000256" key="4">
    <source>
        <dbReference type="ARBA" id="ARBA00022970"/>
    </source>
</evidence>
<proteinExistence type="predicted"/>
<gene>
    <name evidence="8" type="ORF">AB182_18840</name>
</gene>
<evidence type="ECO:0000313" key="9">
    <source>
        <dbReference type="Proteomes" id="UP000035479"/>
    </source>
</evidence>
<evidence type="ECO:0000256" key="2">
    <source>
        <dbReference type="ARBA" id="ARBA00022475"/>
    </source>
</evidence>
<feature type="transmembrane region" description="Helical" evidence="7">
    <location>
        <begin position="111"/>
        <end position="137"/>
    </location>
</feature>
<evidence type="ECO:0000256" key="3">
    <source>
        <dbReference type="ARBA" id="ARBA00022692"/>
    </source>
</evidence>
<dbReference type="PIRSF" id="PIRSF006324">
    <property type="entry name" value="LeuE"/>
    <property type="match status" value="1"/>
</dbReference>
<keyword evidence="6 7" id="KW-0472">Membrane</keyword>
<evidence type="ECO:0000313" key="8">
    <source>
        <dbReference type="EMBL" id="AKL13227.1"/>
    </source>
</evidence>
<dbReference type="PANTHER" id="PTHR30086:SF20">
    <property type="entry name" value="ARGININE EXPORTER PROTEIN ARGO-RELATED"/>
    <property type="match status" value="1"/>
</dbReference>
<dbReference type="Proteomes" id="UP000035479">
    <property type="component" value="Chromosome"/>
</dbReference>
<name>A0AAC8QRI6_9ENTR</name>
<feature type="transmembrane region" description="Helical" evidence="7">
    <location>
        <begin position="6"/>
        <end position="27"/>
    </location>
</feature>
<feature type="transmembrane region" description="Helical" evidence="7">
    <location>
        <begin position="149"/>
        <end position="174"/>
    </location>
</feature>
<protein>
    <submittedName>
        <fullName evidence="8">Threonine transporter RhtB</fullName>
    </submittedName>
</protein>
<dbReference type="EMBL" id="CP011602">
    <property type="protein sequence ID" value="AKL13227.1"/>
    <property type="molecule type" value="Genomic_DNA"/>
</dbReference>
<organism evidence="8 9">
    <name type="scientific">Phytobacter ursingii</name>
    <dbReference type="NCBI Taxonomy" id="1972431"/>
    <lineage>
        <taxon>Bacteria</taxon>
        <taxon>Pseudomonadati</taxon>
        <taxon>Pseudomonadota</taxon>
        <taxon>Gammaproteobacteria</taxon>
        <taxon>Enterobacterales</taxon>
        <taxon>Enterobacteriaceae</taxon>
        <taxon>Phytobacter</taxon>
    </lineage>
</organism>
<dbReference type="PANTHER" id="PTHR30086">
    <property type="entry name" value="ARGININE EXPORTER PROTEIN ARGO"/>
    <property type="match status" value="1"/>
</dbReference>
<dbReference type="RefSeq" id="WP_047371441.1">
    <property type="nucleotide sequence ID" value="NZ_CP011602.1"/>
</dbReference>
<keyword evidence="5 7" id="KW-1133">Transmembrane helix</keyword>
<dbReference type="Pfam" id="PF01810">
    <property type="entry name" value="LysE"/>
    <property type="match status" value="1"/>
</dbReference>
<dbReference type="InterPro" id="IPR001123">
    <property type="entry name" value="LeuE-type"/>
</dbReference>
<dbReference type="KEGG" id="kin:AB182_18840"/>
<dbReference type="GO" id="GO:0005886">
    <property type="term" value="C:plasma membrane"/>
    <property type="evidence" value="ECO:0007669"/>
    <property type="project" value="UniProtKB-SubCell"/>
</dbReference>